<evidence type="ECO:0000256" key="1">
    <source>
        <dbReference type="SAM" id="MobiDB-lite"/>
    </source>
</evidence>
<dbReference type="HOGENOM" id="CLU_2242923_0_0_1"/>
<dbReference type="EMBL" id="DS547097">
    <property type="protein sequence ID" value="EDR10280.1"/>
    <property type="molecule type" value="Genomic_DNA"/>
</dbReference>
<sequence length="105" mass="11493">MIKRHGALFILEKLEISRTLTNPFAESDIAKDVGTTFLKSAAKESGKQAVDYEKDHGQEQLAEARQKMDQAKAEAQQMAANHAGRGDTSESADCQLAKVEKAFLV</sequence>
<evidence type="ECO:0000313" key="3">
    <source>
        <dbReference type="Proteomes" id="UP000001194"/>
    </source>
</evidence>
<dbReference type="RefSeq" id="XP_001878730.1">
    <property type="nucleotide sequence ID" value="XM_001878695.1"/>
</dbReference>
<dbReference type="AlphaFoldDB" id="B0D468"/>
<feature type="region of interest" description="Disordered" evidence="1">
    <location>
        <begin position="53"/>
        <end position="91"/>
    </location>
</feature>
<organism evidence="3">
    <name type="scientific">Laccaria bicolor (strain S238N-H82 / ATCC MYA-4686)</name>
    <name type="common">Bicoloured deceiver</name>
    <name type="synonym">Laccaria laccata var. bicolor</name>
    <dbReference type="NCBI Taxonomy" id="486041"/>
    <lineage>
        <taxon>Eukaryota</taxon>
        <taxon>Fungi</taxon>
        <taxon>Dikarya</taxon>
        <taxon>Basidiomycota</taxon>
        <taxon>Agaricomycotina</taxon>
        <taxon>Agaricomycetes</taxon>
        <taxon>Agaricomycetidae</taxon>
        <taxon>Agaricales</taxon>
        <taxon>Agaricineae</taxon>
        <taxon>Hydnangiaceae</taxon>
        <taxon>Laccaria</taxon>
    </lineage>
</organism>
<gene>
    <name evidence="2" type="ORF">LACBIDRAFT_325206</name>
</gene>
<evidence type="ECO:0000313" key="2">
    <source>
        <dbReference type="EMBL" id="EDR10280.1"/>
    </source>
</evidence>
<dbReference type="InParanoid" id="B0D468"/>
<name>B0D468_LACBS</name>
<dbReference type="KEGG" id="lbc:LACBIDRAFT_325206"/>
<keyword evidence="3" id="KW-1185">Reference proteome</keyword>
<reference evidence="2 3" key="1">
    <citation type="journal article" date="2008" name="Nature">
        <title>The genome of Laccaria bicolor provides insights into mycorrhizal symbiosis.</title>
        <authorList>
            <person name="Martin F."/>
            <person name="Aerts A."/>
            <person name="Ahren D."/>
            <person name="Brun A."/>
            <person name="Danchin E.G.J."/>
            <person name="Duchaussoy F."/>
            <person name="Gibon J."/>
            <person name="Kohler A."/>
            <person name="Lindquist E."/>
            <person name="Pereda V."/>
            <person name="Salamov A."/>
            <person name="Shapiro H.J."/>
            <person name="Wuyts J."/>
            <person name="Blaudez D."/>
            <person name="Buee M."/>
            <person name="Brokstein P."/>
            <person name="Canbaeck B."/>
            <person name="Cohen D."/>
            <person name="Courty P.E."/>
            <person name="Coutinho P.M."/>
            <person name="Delaruelle C."/>
            <person name="Detter J.C."/>
            <person name="Deveau A."/>
            <person name="DiFazio S."/>
            <person name="Duplessis S."/>
            <person name="Fraissinet-Tachet L."/>
            <person name="Lucic E."/>
            <person name="Frey-Klett P."/>
            <person name="Fourrey C."/>
            <person name="Feussner I."/>
            <person name="Gay G."/>
            <person name="Grimwood J."/>
            <person name="Hoegger P.J."/>
            <person name="Jain P."/>
            <person name="Kilaru S."/>
            <person name="Labbe J."/>
            <person name="Lin Y.C."/>
            <person name="Legue V."/>
            <person name="Le Tacon F."/>
            <person name="Marmeisse R."/>
            <person name="Melayah D."/>
            <person name="Montanini B."/>
            <person name="Muratet M."/>
            <person name="Nehls U."/>
            <person name="Niculita-Hirzel H."/>
            <person name="Oudot-Le Secq M.P."/>
            <person name="Peter M."/>
            <person name="Quesneville H."/>
            <person name="Rajashekar B."/>
            <person name="Reich M."/>
            <person name="Rouhier N."/>
            <person name="Schmutz J."/>
            <person name="Yin T."/>
            <person name="Chalot M."/>
            <person name="Henrissat B."/>
            <person name="Kuees U."/>
            <person name="Lucas S."/>
            <person name="Van de Peer Y."/>
            <person name="Podila G.K."/>
            <person name="Polle A."/>
            <person name="Pukkila P.J."/>
            <person name="Richardson P.M."/>
            <person name="Rouze P."/>
            <person name="Sanders I.R."/>
            <person name="Stajich J.E."/>
            <person name="Tunlid A."/>
            <person name="Tuskan G."/>
            <person name="Grigoriev I.V."/>
        </authorList>
    </citation>
    <scope>NUCLEOTIDE SEQUENCE [LARGE SCALE GENOMIC DNA]</scope>
    <source>
        <strain evidence="3">S238N-H82 / ATCC MYA-4686</strain>
    </source>
</reference>
<protein>
    <submittedName>
        <fullName evidence="2">Predicted protein</fullName>
    </submittedName>
</protein>
<dbReference type="GeneID" id="6074335"/>
<proteinExistence type="predicted"/>
<dbReference type="Proteomes" id="UP000001194">
    <property type="component" value="Unassembled WGS sequence"/>
</dbReference>
<feature type="compositionally biased region" description="Basic and acidic residues" evidence="1">
    <location>
        <begin position="53"/>
        <end position="72"/>
    </location>
</feature>
<accession>B0D468</accession>
<dbReference type="OrthoDB" id="3037038at2759"/>